<feature type="compositionally biased region" description="Basic and acidic residues" evidence="1">
    <location>
        <begin position="33"/>
        <end position="49"/>
    </location>
</feature>
<feature type="region of interest" description="Disordered" evidence="1">
    <location>
        <begin position="170"/>
        <end position="310"/>
    </location>
</feature>
<feature type="region of interest" description="Disordered" evidence="1">
    <location>
        <begin position="33"/>
        <end position="53"/>
    </location>
</feature>
<feature type="compositionally biased region" description="Basic and acidic residues" evidence="1">
    <location>
        <begin position="745"/>
        <end position="757"/>
    </location>
</feature>
<dbReference type="EMBL" id="CANTFL010001372">
    <property type="protein sequence ID" value="CAI5738311.1"/>
    <property type="molecule type" value="Genomic_DNA"/>
</dbReference>
<feature type="compositionally biased region" description="Low complexity" evidence="1">
    <location>
        <begin position="760"/>
        <end position="775"/>
    </location>
</feature>
<dbReference type="Proteomes" id="UP001162031">
    <property type="component" value="Unassembled WGS sequence"/>
</dbReference>
<comment type="caution">
    <text evidence="2">The sequence shown here is derived from an EMBL/GenBank/DDBJ whole genome shotgun (WGS) entry which is preliminary data.</text>
</comment>
<accession>A0AAV0UN58</accession>
<evidence type="ECO:0000313" key="2">
    <source>
        <dbReference type="EMBL" id="CAI5738311.1"/>
    </source>
</evidence>
<reference evidence="2" key="1">
    <citation type="submission" date="2022-12" db="EMBL/GenBank/DDBJ databases">
        <authorList>
            <person name="Webb A."/>
        </authorList>
    </citation>
    <scope>NUCLEOTIDE SEQUENCE</scope>
    <source>
        <strain evidence="2">Hp1</strain>
    </source>
</reference>
<feature type="compositionally biased region" description="Basic and acidic residues" evidence="1">
    <location>
        <begin position="108"/>
        <end position="126"/>
    </location>
</feature>
<feature type="region of interest" description="Disordered" evidence="1">
    <location>
        <begin position="401"/>
        <end position="479"/>
    </location>
</feature>
<feature type="compositionally biased region" description="Basic and acidic residues" evidence="1">
    <location>
        <begin position="721"/>
        <end position="738"/>
    </location>
</feature>
<feature type="compositionally biased region" description="Basic and acidic residues" evidence="1">
    <location>
        <begin position="226"/>
        <end position="237"/>
    </location>
</feature>
<name>A0AAV0UN58_HYABA</name>
<dbReference type="AlphaFoldDB" id="A0AAV0UN58"/>
<sequence>MLSRVDNARVFASSDDVVFPTCGRVATSHSRRLEDEALRPSSNRRERVRPCGGQWGDGAAATMELFFGDSGAIWARADCRMGSSSLEVPQVLSCCSRTSADEGGSEGHGTDRRGRCSWAKQEEQERPRRRRTSSRGRPRGPRGDDRWDSSSVVSSIGSVLAALEQEEEVVTAAAAAASEDDDEEEEEKEEEKGGLDGDSVFIVSKCFTASETQNEQTTSGRGGQMRLDRREARRGDEHDELQEGDAAFAVRDTGNLTSVRLSHGSNDLGKEDSNTAAMDSNTAAHGRRKERTSEDALRESRQQRPAASEEALRVLQTDDANEAASRQTNGSSTVDRSVLDEQIFGTKGGAVSCEGKSDNVIVRLGRELQNEKQLVRQQTAYLRDEQDRNQQLRARIEELEAQLPATKDSTRSVKARKASREQGDERLSSEKDRYAQLGDSDLQGRVREADTACGNDDTVQRKSGSQQPEEEDCSLPGDHRRDARTVVGLRDKLDDMNGRLSEFLARVERWKSSSKRKLSNCRKTELPDLMENVWSDFPQYSESLPRRDAGTLNPPSKQLALDSGEQADLIHFLKKRLRQRDDELRQTCAKYVELKELCARQCVREADLQNFINEHRLRGNLPVIRKASNCQPGAASSNKQTRAQDKQHDTARCRVDVTSVPDGDNKMALPSYNKKRHVQANAASDKYADNDEEANGECVMEGKLECSMGTFNKYALPENADTAREHSTRQSREEERKTAGMKQLELQHRCQHQRAERVLAPSSSRTRRVPPSTRAAARHSQSIQQLSRSHLPLLGTCPIGCGSHASYLPAEPRARAAQAANPVTTRTATRALKRAGKVSRPWT</sequence>
<feature type="compositionally biased region" description="Basic and acidic residues" evidence="1">
    <location>
        <begin position="291"/>
        <end position="302"/>
    </location>
</feature>
<feature type="region of interest" description="Disordered" evidence="1">
    <location>
        <begin position="97"/>
        <end position="151"/>
    </location>
</feature>
<gene>
    <name evidence="2" type="ORF">HBR001_LOCUS7444</name>
</gene>
<feature type="compositionally biased region" description="Basic residues" evidence="1">
    <location>
        <begin position="127"/>
        <end position="140"/>
    </location>
</feature>
<feature type="compositionally biased region" description="Polar residues" evidence="1">
    <location>
        <begin position="254"/>
        <end position="265"/>
    </location>
</feature>
<feature type="compositionally biased region" description="Basic and acidic residues" evidence="1">
    <location>
        <begin position="418"/>
        <end position="434"/>
    </location>
</feature>
<feature type="compositionally biased region" description="Low complexity" evidence="1">
    <location>
        <begin position="818"/>
        <end position="830"/>
    </location>
</feature>
<feature type="region of interest" description="Disordered" evidence="1">
    <location>
        <begin position="630"/>
        <end position="650"/>
    </location>
</feature>
<feature type="compositionally biased region" description="Polar residues" evidence="1">
    <location>
        <begin position="274"/>
        <end position="283"/>
    </location>
</feature>
<evidence type="ECO:0000313" key="3">
    <source>
        <dbReference type="Proteomes" id="UP001162031"/>
    </source>
</evidence>
<evidence type="ECO:0000256" key="1">
    <source>
        <dbReference type="SAM" id="MobiDB-lite"/>
    </source>
</evidence>
<feature type="region of interest" description="Disordered" evidence="1">
    <location>
        <begin position="818"/>
        <end position="843"/>
    </location>
</feature>
<protein>
    <submittedName>
        <fullName evidence="2">Uncharacterized protein</fullName>
    </submittedName>
</protein>
<organism evidence="2 3">
    <name type="scientific">Hyaloperonospora brassicae</name>
    <name type="common">Brassica downy mildew</name>
    <name type="synonym">Peronospora brassicae</name>
    <dbReference type="NCBI Taxonomy" id="162125"/>
    <lineage>
        <taxon>Eukaryota</taxon>
        <taxon>Sar</taxon>
        <taxon>Stramenopiles</taxon>
        <taxon>Oomycota</taxon>
        <taxon>Peronosporomycetes</taxon>
        <taxon>Peronosporales</taxon>
        <taxon>Peronosporaceae</taxon>
        <taxon>Hyaloperonospora</taxon>
    </lineage>
</organism>
<feature type="compositionally biased region" description="Polar residues" evidence="1">
    <location>
        <begin position="630"/>
        <end position="641"/>
    </location>
</feature>
<feature type="compositionally biased region" description="Acidic residues" evidence="1">
    <location>
        <begin position="178"/>
        <end position="189"/>
    </location>
</feature>
<feature type="compositionally biased region" description="Polar residues" evidence="1">
    <location>
        <begin position="207"/>
        <end position="219"/>
    </location>
</feature>
<keyword evidence="3" id="KW-1185">Reference proteome</keyword>
<feature type="region of interest" description="Disordered" evidence="1">
    <location>
        <begin position="717"/>
        <end position="786"/>
    </location>
</feature>
<proteinExistence type="predicted"/>